<organism evidence="3 4">
    <name type="scientific">Stylonychia lemnae</name>
    <name type="common">Ciliate</name>
    <dbReference type="NCBI Taxonomy" id="5949"/>
    <lineage>
        <taxon>Eukaryota</taxon>
        <taxon>Sar</taxon>
        <taxon>Alveolata</taxon>
        <taxon>Ciliophora</taxon>
        <taxon>Intramacronucleata</taxon>
        <taxon>Spirotrichea</taxon>
        <taxon>Stichotrichia</taxon>
        <taxon>Sporadotrichida</taxon>
        <taxon>Oxytrichidae</taxon>
        <taxon>Stylonychinae</taxon>
        <taxon>Stylonychia</taxon>
    </lineage>
</organism>
<dbReference type="Proteomes" id="UP000039865">
    <property type="component" value="Unassembled WGS sequence"/>
</dbReference>
<evidence type="ECO:0000256" key="1">
    <source>
        <dbReference type="ARBA" id="ARBA00006545"/>
    </source>
</evidence>
<dbReference type="Pfam" id="PF25037">
    <property type="entry name" value="VPS13_C"/>
    <property type="match status" value="1"/>
</dbReference>
<reference evidence="3 4" key="1">
    <citation type="submission" date="2014-06" db="EMBL/GenBank/DDBJ databases">
        <authorList>
            <person name="Swart Estienne"/>
        </authorList>
    </citation>
    <scope>NUCLEOTIDE SEQUENCE [LARGE SCALE GENOMIC DNA]</scope>
    <source>
        <strain evidence="3 4">130c</strain>
    </source>
</reference>
<feature type="domain" description="Intermembrane lipid transfer protein VPS13-like C-terminal" evidence="2">
    <location>
        <begin position="443"/>
        <end position="532"/>
    </location>
</feature>
<dbReference type="GO" id="GO:0045053">
    <property type="term" value="P:protein retention in Golgi apparatus"/>
    <property type="evidence" value="ECO:0007669"/>
    <property type="project" value="TreeGrafter"/>
</dbReference>
<protein>
    <recommendedName>
        <fullName evidence="2">Intermembrane lipid transfer protein VPS13-like C-terminal domain-containing protein</fullName>
    </recommendedName>
</protein>
<comment type="similarity">
    <text evidence="1">Belongs to the VPS13 family.</text>
</comment>
<dbReference type="AlphaFoldDB" id="A0A078AVQ6"/>
<dbReference type="GO" id="GO:0006623">
    <property type="term" value="P:protein targeting to vacuole"/>
    <property type="evidence" value="ECO:0007669"/>
    <property type="project" value="TreeGrafter"/>
</dbReference>
<dbReference type="EMBL" id="CCKQ01014694">
    <property type="protein sequence ID" value="CDW86490.1"/>
    <property type="molecule type" value="Genomic_DNA"/>
</dbReference>
<evidence type="ECO:0000259" key="2">
    <source>
        <dbReference type="Pfam" id="PF25037"/>
    </source>
</evidence>
<evidence type="ECO:0000313" key="4">
    <source>
        <dbReference type="Proteomes" id="UP000039865"/>
    </source>
</evidence>
<dbReference type="InterPro" id="IPR026847">
    <property type="entry name" value="VPS13"/>
</dbReference>
<sequence length="651" mass="76694">MKCVRILNAQNAVNQNELIRSQKDKLDKDSTQKIKLFINEIGMSIVNSQAREIAYIYITNLKFSKRQTNKNKKISFRADTTQIDNQLVRQNDAIIFKKQMRDGSKQIVLKVHIIDNQAIENLYYYKYFYLELAPFDLNVDGNFCDEFYKYTLDIFSQAKSFTQQSSFNQIGSNVYEDVEDIEKMKQTFNDLKKPYEKNEVQAQKRIFFEQFYINDVKFNFSFQSSPILFREFTMNPTLKFFIVLLISSMGLFGNLGDTAHSLKYAFGQLLQNPFQTGFKQLFKGGLGFVKHTISAIIGPIGSVFETFRRGVYFIVQSSQINEDFNNLVVDRDLFDDDISNASREINTFSSPLAIIDTQNKIWMKIISREKQNYEVKKRQLMKFRELSNQGEELQRRQNVGNLSVGLNKIYKFTAIFSNFIWSGVQLLNNQLSEEEAQTRVLKVRPPRFVSFRMELESYNLQKALALEILNDINLNVFENEMIQKVFSFKFNSFIFTGKRFICVQSRLSETSQKRHYTHWNILYKDVIKIRVQIFNRLTNEQVEEDYFIRLFEDVDRNKRELQNMYLLLKIHYHQIGDAGETGEIDKSLQKLSLENRKKNMLKRDQYGFGGLGLDLQGDLRIGVQEILATYQEDNKLRYFYIELSKRIDKKN</sequence>
<dbReference type="PANTHER" id="PTHR16166">
    <property type="entry name" value="VACUOLAR PROTEIN SORTING-ASSOCIATED PROTEIN VPS13"/>
    <property type="match status" value="1"/>
</dbReference>
<dbReference type="InterPro" id="IPR056748">
    <property type="entry name" value="VPS13-like_C"/>
</dbReference>
<dbReference type="PANTHER" id="PTHR16166:SF93">
    <property type="entry name" value="INTERMEMBRANE LIPID TRANSFER PROTEIN VPS13"/>
    <property type="match status" value="1"/>
</dbReference>
<keyword evidence="4" id="KW-1185">Reference proteome</keyword>
<accession>A0A078AVQ6</accession>
<evidence type="ECO:0000313" key="3">
    <source>
        <dbReference type="EMBL" id="CDW86490.1"/>
    </source>
</evidence>
<proteinExistence type="inferred from homology"/>
<gene>
    <name evidence="3" type="primary">Contig8736.g9333</name>
    <name evidence="3" type="ORF">STYLEM_15585</name>
</gene>
<dbReference type="InParanoid" id="A0A078AVQ6"/>
<name>A0A078AVQ6_STYLE</name>